<evidence type="ECO:0000256" key="1">
    <source>
        <dbReference type="SAM" id="MobiDB-lite"/>
    </source>
</evidence>
<evidence type="ECO:0000313" key="3">
    <source>
        <dbReference type="EMBL" id="KAF9078550.1"/>
    </source>
</evidence>
<dbReference type="PROSITE" id="PS51673">
    <property type="entry name" value="SUZ"/>
    <property type="match status" value="1"/>
</dbReference>
<feature type="region of interest" description="Disordered" evidence="1">
    <location>
        <begin position="1"/>
        <end position="41"/>
    </location>
</feature>
<dbReference type="PANTHER" id="PTHR31796:SF2">
    <property type="entry name" value="SUZ DOMAIN-CONTAINING PROTEIN 1"/>
    <property type="match status" value="1"/>
</dbReference>
<proteinExistence type="predicted"/>
<sequence length="164" mass="18063">MFTGNSDWGEPESTLRRPKAPAQSVRDDWEDDDELEEIPVEEKNKKIWEKANHNAATPMPAFIVSSSSSSVASPPPAAAFQPALKILKRPTTNENAKSPSPSMSQESLEDREARYEAARKRIFGEETNAASKKDSPIIRNPRGPDDVALGADSPAKGFDRRESQ</sequence>
<dbReference type="AlphaFoldDB" id="A0A9P5QCV5"/>
<dbReference type="InterPro" id="IPR039228">
    <property type="entry name" value="SZRD1"/>
</dbReference>
<feature type="compositionally biased region" description="Polar residues" evidence="1">
    <location>
        <begin position="90"/>
        <end position="106"/>
    </location>
</feature>
<dbReference type="PANTHER" id="PTHR31796">
    <property type="entry name" value="SUZ DOMAIN-CONTAINING PROTEIN 1"/>
    <property type="match status" value="1"/>
</dbReference>
<gene>
    <name evidence="3" type="ORF">BDP27DRAFT_1309747</name>
</gene>
<keyword evidence="4" id="KW-1185">Reference proteome</keyword>
<evidence type="ECO:0000313" key="4">
    <source>
        <dbReference type="Proteomes" id="UP000772434"/>
    </source>
</evidence>
<comment type="caution">
    <text evidence="3">The sequence shown here is derived from an EMBL/GenBank/DDBJ whole genome shotgun (WGS) entry which is preliminary data.</text>
</comment>
<dbReference type="Proteomes" id="UP000772434">
    <property type="component" value="Unassembled WGS sequence"/>
</dbReference>
<dbReference type="OrthoDB" id="5373615at2759"/>
<name>A0A9P5QCV5_9AGAR</name>
<feature type="domain" description="SUZ" evidence="2">
    <location>
        <begin position="58"/>
        <end position="127"/>
    </location>
</feature>
<feature type="compositionally biased region" description="Basic and acidic residues" evidence="1">
    <location>
        <begin position="108"/>
        <end position="124"/>
    </location>
</feature>
<protein>
    <recommendedName>
        <fullName evidence="2">SUZ domain-containing protein</fullName>
    </recommendedName>
</protein>
<dbReference type="EMBL" id="JADNRY010000001">
    <property type="protein sequence ID" value="KAF9078550.1"/>
    <property type="molecule type" value="Genomic_DNA"/>
</dbReference>
<feature type="compositionally biased region" description="Acidic residues" evidence="1">
    <location>
        <begin position="28"/>
        <end position="39"/>
    </location>
</feature>
<evidence type="ECO:0000259" key="2">
    <source>
        <dbReference type="PROSITE" id="PS51673"/>
    </source>
</evidence>
<dbReference type="InterPro" id="IPR024771">
    <property type="entry name" value="SUZ"/>
</dbReference>
<reference evidence="3" key="1">
    <citation type="submission" date="2020-11" db="EMBL/GenBank/DDBJ databases">
        <authorList>
            <consortium name="DOE Joint Genome Institute"/>
            <person name="Ahrendt S."/>
            <person name="Riley R."/>
            <person name="Andreopoulos W."/>
            <person name="Labutti K."/>
            <person name="Pangilinan J."/>
            <person name="Ruiz-Duenas F.J."/>
            <person name="Barrasa J.M."/>
            <person name="Sanchez-Garcia M."/>
            <person name="Camarero S."/>
            <person name="Miyauchi S."/>
            <person name="Serrano A."/>
            <person name="Linde D."/>
            <person name="Babiker R."/>
            <person name="Drula E."/>
            <person name="Ayuso-Fernandez I."/>
            <person name="Pacheco R."/>
            <person name="Padilla G."/>
            <person name="Ferreira P."/>
            <person name="Barriuso J."/>
            <person name="Kellner H."/>
            <person name="Castanera R."/>
            <person name="Alfaro M."/>
            <person name="Ramirez L."/>
            <person name="Pisabarro A.G."/>
            <person name="Kuo A."/>
            <person name="Tritt A."/>
            <person name="Lipzen A."/>
            <person name="He G."/>
            <person name="Yan M."/>
            <person name="Ng V."/>
            <person name="Cullen D."/>
            <person name="Martin F."/>
            <person name="Rosso M.-N."/>
            <person name="Henrissat B."/>
            <person name="Hibbett D."/>
            <person name="Martinez A.T."/>
            <person name="Grigoriev I.V."/>
        </authorList>
    </citation>
    <scope>NUCLEOTIDE SEQUENCE</scope>
    <source>
        <strain evidence="3">AH 40177</strain>
    </source>
</reference>
<dbReference type="Pfam" id="PF12752">
    <property type="entry name" value="SUZ"/>
    <property type="match status" value="1"/>
</dbReference>
<accession>A0A9P5QCV5</accession>
<feature type="region of interest" description="Disordered" evidence="1">
    <location>
        <begin position="82"/>
        <end position="164"/>
    </location>
</feature>
<organism evidence="3 4">
    <name type="scientific">Rhodocollybia butyracea</name>
    <dbReference type="NCBI Taxonomy" id="206335"/>
    <lineage>
        <taxon>Eukaryota</taxon>
        <taxon>Fungi</taxon>
        <taxon>Dikarya</taxon>
        <taxon>Basidiomycota</taxon>
        <taxon>Agaricomycotina</taxon>
        <taxon>Agaricomycetes</taxon>
        <taxon>Agaricomycetidae</taxon>
        <taxon>Agaricales</taxon>
        <taxon>Marasmiineae</taxon>
        <taxon>Omphalotaceae</taxon>
        <taxon>Rhodocollybia</taxon>
    </lineage>
</organism>